<gene>
    <name evidence="1" type="ORF">GJQ55_01640</name>
</gene>
<protein>
    <submittedName>
        <fullName evidence="1">DUF1653 domain-containing protein</fullName>
    </submittedName>
</protein>
<keyword evidence="2" id="KW-1185">Reference proteome</keyword>
<evidence type="ECO:0000313" key="1">
    <source>
        <dbReference type="EMBL" id="QQD23253.1"/>
    </source>
</evidence>
<dbReference type="RefSeq" id="WP_228345773.1">
    <property type="nucleotide sequence ID" value="NZ_CP045550.1"/>
</dbReference>
<dbReference type="Pfam" id="PF07866">
    <property type="entry name" value="DUF1653"/>
    <property type="match status" value="1"/>
</dbReference>
<dbReference type="InterPro" id="IPR023387">
    <property type="entry name" value="DUF1653-like_dom"/>
</dbReference>
<reference evidence="1 2" key="1">
    <citation type="submission" date="2019-11" db="EMBL/GenBank/DDBJ databases">
        <title>Venatorbacter sp. nov. a predator of Campylobacter and other Gram-negative bacteria.</title>
        <authorList>
            <person name="Saeedi A."/>
            <person name="Cummings N.J."/>
            <person name="Connerton I.F."/>
            <person name="Connerton P.L."/>
        </authorList>
    </citation>
    <scope>NUCLEOTIDE SEQUENCE [LARGE SCALE GENOMIC DNA]</scope>
    <source>
        <strain evidence="1">XL5</strain>
    </source>
</reference>
<dbReference type="AlphaFoldDB" id="A0A9E8JNR4"/>
<name>A0A9E8JNR4_9GAMM</name>
<dbReference type="Proteomes" id="UP000596074">
    <property type="component" value="Chromosome"/>
</dbReference>
<evidence type="ECO:0000313" key="2">
    <source>
        <dbReference type="Proteomes" id="UP000596074"/>
    </source>
</evidence>
<dbReference type="InterPro" id="IPR037135">
    <property type="entry name" value="DUF1653-like_dom_sf"/>
</dbReference>
<dbReference type="EMBL" id="CP046056">
    <property type="protein sequence ID" value="QQD23253.1"/>
    <property type="molecule type" value="Genomic_DNA"/>
</dbReference>
<dbReference type="KEGG" id="vcw:GJQ55_01640"/>
<dbReference type="Gene3D" id="2.30.30.320">
    <property type="entry name" value="DUF1653-like domain"/>
    <property type="match status" value="1"/>
</dbReference>
<accession>A0A9E8JNR4</accession>
<proteinExistence type="predicted"/>
<sequence>MSQPQIQPGIYRHYKGNLYQVLGLVRHSETEEWLVLYKTLYGDFSSWVRPFAMFTGTVNTDNGEQPRFALQQPLEAGAALPPQYEPDAS</sequence>
<organism evidence="1 2">
    <name type="scientific">Venatoribacter cucullus</name>
    <dbReference type="NCBI Taxonomy" id="2661630"/>
    <lineage>
        <taxon>Bacteria</taxon>
        <taxon>Pseudomonadati</taxon>
        <taxon>Pseudomonadota</taxon>
        <taxon>Gammaproteobacteria</taxon>
        <taxon>Oceanospirillales</taxon>
        <taxon>Oceanospirillaceae</taxon>
        <taxon>Venatoribacter</taxon>
    </lineage>
</organism>